<dbReference type="RefSeq" id="WP_038852462.1">
    <property type="nucleotide sequence ID" value="NZ_NEVI01000006.1"/>
</dbReference>
<dbReference type="SUPFAM" id="SSF51735">
    <property type="entry name" value="NAD(P)-binding Rossmann-fold domains"/>
    <property type="match status" value="1"/>
</dbReference>
<organism evidence="2 3">
    <name type="scientific">Bordetella genomosp. 7</name>
    <dbReference type="NCBI Taxonomy" id="1416805"/>
    <lineage>
        <taxon>Bacteria</taxon>
        <taxon>Pseudomonadati</taxon>
        <taxon>Pseudomonadota</taxon>
        <taxon>Betaproteobacteria</taxon>
        <taxon>Burkholderiales</taxon>
        <taxon>Alcaligenaceae</taxon>
        <taxon>Bordetella</taxon>
    </lineage>
</organism>
<evidence type="ECO:0000259" key="1">
    <source>
        <dbReference type="Pfam" id="PF03446"/>
    </source>
</evidence>
<proteinExistence type="predicted"/>
<keyword evidence="3" id="KW-1185">Reference proteome</keyword>
<evidence type="ECO:0000313" key="3">
    <source>
        <dbReference type="Proteomes" id="UP000216947"/>
    </source>
</evidence>
<dbReference type="Gene3D" id="3.40.50.720">
    <property type="entry name" value="NAD(P)-binding Rossmann-like Domain"/>
    <property type="match status" value="1"/>
</dbReference>
<sequence>MTSRPLRVGVVGLGTTGAAAARSLLQDAQPDLALTVYDRDPARCEPFRGAATLAASAREALHESDLVVLALPGEREIDRTLDRFSDGRVGADIRDKLLWNLRPLPREAAERLGHAARDAGALYIAGPPEPAMRALPARHRGADVSRLLQIIWRAVAGPR</sequence>
<comment type="caution">
    <text evidence="2">The sequence shown here is derived from an EMBL/GenBank/DDBJ whole genome shotgun (WGS) entry which is preliminary data.</text>
</comment>
<dbReference type="GO" id="GO:0050661">
    <property type="term" value="F:NADP binding"/>
    <property type="evidence" value="ECO:0007669"/>
    <property type="project" value="InterPro"/>
</dbReference>
<dbReference type="OrthoDB" id="8656576at2"/>
<dbReference type="Pfam" id="PF03446">
    <property type="entry name" value="NAD_binding_2"/>
    <property type="match status" value="1"/>
</dbReference>
<reference evidence="3" key="1">
    <citation type="submission" date="2017-05" db="EMBL/GenBank/DDBJ databases">
        <title>Complete and WGS of Bordetella genogroups.</title>
        <authorList>
            <person name="Spilker T."/>
            <person name="Lipuma J."/>
        </authorList>
    </citation>
    <scope>NUCLEOTIDE SEQUENCE [LARGE SCALE GENOMIC DNA]</scope>
    <source>
        <strain evidence="3">AU18089</strain>
    </source>
</reference>
<dbReference type="Proteomes" id="UP000216947">
    <property type="component" value="Unassembled WGS sequence"/>
</dbReference>
<evidence type="ECO:0000313" key="2">
    <source>
        <dbReference type="EMBL" id="OZI24728.1"/>
    </source>
</evidence>
<dbReference type="EMBL" id="NEVK01000003">
    <property type="protein sequence ID" value="OZI24728.1"/>
    <property type="molecule type" value="Genomic_DNA"/>
</dbReference>
<gene>
    <name evidence="2" type="ORF">CAL19_04355</name>
</gene>
<dbReference type="InterPro" id="IPR036291">
    <property type="entry name" value="NAD(P)-bd_dom_sf"/>
</dbReference>
<name>A0A261RI56_9BORD</name>
<dbReference type="InterPro" id="IPR006115">
    <property type="entry name" value="6PGDH_NADP-bd"/>
</dbReference>
<feature type="domain" description="6-phosphogluconate dehydrogenase NADP-binding" evidence="1">
    <location>
        <begin position="7"/>
        <end position="83"/>
    </location>
</feature>
<dbReference type="AlphaFoldDB" id="A0A261RI56"/>
<protein>
    <recommendedName>
        <fullName evidence="1">6-phosphogluconate dehydrogenase NADP-binding domain-containing protein</fullName>
    </recommendedName>
</protein>
<accession>A0A261RI56</accession>